<evidence type="ECO:0000256" key="2">
    <source>
        <dbReference type="ARBA" id="ARBA00022898"/>
    </source>
</evidence>
<protein>
    <submittedName>
        <fullName evidence="5">Alanine/ornithine racemase family PLP-dependent enzyme</fullName>
    </submittedName>
</protein>
<dbReference type="Pfam" id="PF01168">
    <property type="entry name" value="Ala_racemase_N"/>
    <property type="match status" value="1"/>
</dbReference>
<dbReference type="GO" id="GO:0005829">
    <property type="term" value="C:cytosol"/>
    <property type="evidence" value="ECO:0007669"/>
    <property type="project" value="TreeGrafter"/>
</dbReference>
<keyword evidence="2" id="KW-0663">Pyridoxal phosphate</keyword>
<dbReference type="InterPro" id="IPR029066">
    <property type="entry name" value="PLP-binding_barrel"/>
</dbReference>
<dbReference type="AlphaFoldDB" id="A0A939IHW2"/>
<comment type="cofactor">
    <cofactor evidence="1">
        <name>pyridoxal 5'-phosphate</name>
        <dbReference type="ChEBI" id="CHEBI:597326"/>
    </cofactor>
</comment>
<sequence length="364" mass="40524">MPANNRYPQLEVDLKKLRHNIDTMAALCQQKGINIAGVIKGFHAIPELVKEFDESNCQYIASSRMEQIIESKKAGCNTPFIMIRIPMPSEIPDLVKYVDYSLNSEVSILNKINEECLRQNKRHGVILMADLGDLREGFWDKEEMLQAALHVEKDLSHIDLMGVGTNLGCYGSIKATPEKMNELIDIAERIESAIGRKLEIISGGATTSAIMVFDGSMPERINHLRIGEGMILAYDYGTLFGVDASFLNQDVFTLKAQVIEVKDKPSHPVGELSYDAFGRVQTYEDRGIRRRALVALGKVDIGDADCLLPRNKSIEILGASSDHLILDIEDCKDDLHVGDILEFDLCYATIVYATSSKNITICVK</sequence>
<dbReference type="PANTHER" id="PTHR30511:SF3">
    <property type="entry name" value="LYSINE RACEMASE"/>
    <property type="match status" value="1"/>
</dbReference>
<feature type="domain" description="Alanine racemase N-terminal" evidence="4">
    <location>
        <begin position="12"/>
        <end position="231"/>
    </location>
</feature>
<dbReference type="GO" id="GO:0030170">
    <property type="term" value="F:pyridoxal phosphate binding"/>
    <property type="evidence" value="ECO:0007669"/>
    <property type="project" value="TreeGrafter"/>
</dbReference>
<evidence type="ECO:0000313" key="5">
    <source>
        <dbReference type="EMBL" id="MBN7774282.1"/>
    </source>
</evidence>
<organism evidence="5 6">
    <name type="scientific">Clostridium aminobutyricum</name>
    <dbReference type="NCBI Taxonomy" id="33953"/>
    <lineage>
        <taxon>Bacteria</taxon>
        <taxon>Bacillati</taxon>
        <taxon>Bacillota</taxon>
        <taxon>Clostridia</taxon>
        <taxon>Eubacteriales</taxon>
        <taxon>Clostridiaceae</taxon>
        <taxon>Clostridium</taxon>
    </lineage>
</organism>
<gene>
    <name evidence="5" type="ORF">JYB65_13030</name>
</gene>
<dbReference type="PANTHER" id="PTHR30511">
    <property type="entry name" value="ALANINE RACEMASE"/>
    <property type="match status" value="1"/>
</dbReference>
<evidence type="ECO:0000256" key="1">
    <source>
        <dbReference type="ARBA" id="ARBA00001933"/>
    </source>
</evidence>
<keyword evidence="3" id="KW-0413">Isomerase</keyword>
<proteinExistence type="predicted"/>
<dbReference type="Gene3D" id="3.20.20.10">
    <property type="entry name" value="Alanine racemase"/>
    <property type="match status" value="1"/>
</dbReference>
<dbReference type="InterPro" id="IPR000821">
    <property type="entry name" value="Ala_racemase"/>
</dbReference>
<evidence type="ECO:0000259" key="4">
    <source>
        <dbReference type="Pfam" id="PF01168"/>
    </source>
</evidence>
<name>A0A939IHW2_CLOAM</name>
<dbReference type="SUPFAM" id="SSF51419">
    <property type="entry name" value="PLP-binding barrel"/>
    <property type="match status" value="1"/>
</dbReference>
<evidence type="ECO:0000256" key="3">
    <source>
        <dbReference type="ARBA" id="ARBA00023235"/>
    </source>
</evidence>
<dbReference type="EMBL" id="JAFJZZ010000008">
    <property type="protein sequence ID" value="MBN7774282.1"/>
    <property type="molecule type" value="Genomic_DNA"/>
</dbReference>
<dbReference type="GO" id="GO:0008784">
    <property type="term" value="F:alanine racemase activity"/>
    <property type="evidence" value="ECO:0007669"/>
    <property type="project" value="TreeGrafter"/>
</dbReference>
<comment type="caution">
    <text evidence="5">The sequence shown here is derived from an EMBL/GenBank/DDBJ whole genome shotgun (WGS) entry which is preliminary data.</text>
</comment>
<dbReference type="RefSeq" id="WP_206583125.1">
    <property type="nucleotide sequence ID" value="NZ_JAFJZZ010000008.1"/>
</dbReference>
<evidence type="ECO:0000313" key="6">
    <source>
        <dbReference type="Proteomes" id="UP000664545"/>
    </source>
</evidence>
<accession>A0A939IHW2</accession>
<dbReference type="InterPro" id="IPR001608">
    <property type="entry name" value="Ala_racemase_N"/>
</dbReference>
<dbReference type="CDD" id="cd06815">
    <property type="entry name" value="PLPDE_III_AR_like_1"/>
    <property type="match status" value="1"/>
</dbReference>
<dbReference type="Proteomes" id="UP000664545">
    <property type="component" value="Unassembled WGS sequence"/>
</dbReference>
<keyword evidence="6" id="KW-1185">Reference proteome</keyword>
<reference evidence="5" key="1">
    <citation type="submission" date="2021-02" db="EMBL/GenBank/DDBJ databases">
        <title>Abyssanaerobacter marinus gen.nov., sp., nov, anaerobic bacterium isolated from the Onnuri vent field of Indian Ocean and suggestion of Mogibacteriaceae fam. nov., and proposal of reclassification of ambiguous this family's genus member.</title>
        <authorList>
            <person name="Kim Y.J."/>
            <person name="Yang J.-A."/>
        </authorList>
    </citation>
    <scope>NUCLEOTIDE SEQUENCE</scope>
    <source>
        <strain evidence="5">DSM 2634</strain>
    </source>
</reference>